<dbReference type="InterPro" id="IPR003445">
    <property type="entry name" value="Cat_transpt"/>
</dbReference>
<evidence type="ECO:0000256" key="7">
    <source>
        <dbReference type="SAM" id="MobiDB-lite"/>
    </source>
</evidence>
<feature type="transmembrane region" description="Helical" evidence="8">
    <location>
        <begin position="503"/>
        <end position="520"/>
    </location>
</feature>
<evidence type="ECO:0000256" key="4">
    <source>
        <dbReference type="ARBA" id="ARBA00022989"/>
    </source>
</evidence>
<evidence type="ECO:0000313" key="10">
    <source>
        <dbReference type="Proteomes" id="UP000006671"/>
    </source>
</evidence>
<keyword evidence="4 8" id="KW-1133">Transmembrane helix</keyword>
<feature type="transmembrane region" description="Helical" evidence="8">
    <location>
        <begin position="156"/>
        <end position="178"/>
    </location>
</feature>
<keyword evidence="5" id="KW-0406">Ion transport</keyword>
<name>D2V2E7_NAEGR</name>
<feature type="transmembrane region" description="Helical" evidence="8">
    <location>
        <begin position="674"/>
        <end position="699"/>
    </location>
</feature>
<evidence type="ECO:0000256" key="6">
    <source>
        <dbReference type="ARBA" id="ARBA00023136"/>
    </source>
</evidence>
<feature type="transmembrane region" description="Helical" evidence="8">
    <location>
        <begin position="190"/>
        <end position="208"/>
    </location>
</feature>
<proteinExistence type="predicted"/>
<dbReference type="GeneID" id="8849909"/>
<dbReference type="GO" id="GO:0008324">
    <property type="term" value="F:monoatomic cation transmembrane transporter activity"/>
    <property type="evidence" value="ECO:0007669"/>
    <property type="project" value="InterPro"/>
</dbReference>
<dbReference type="KEGG" id="ngr:NAEGRDRAFT_78284"/>
<dbReference type="Proteomes" id="UP000006671">
    <property type="component" value="Unassembled WGS sequence"/>
</dbReference>
<feature type="compositionally biased region" description="Low complexity" evidence="7">
    <location>
        <begin position="17"/>
        <end position="32"/>
    </location>
</feature>
<dbReference type="STRING" id="5762.D2V2E7"/>
<feature type="transmembrane region" description="Helical" evidence="8">
    <location>
        <begin position="220"/>
        <end position="244"/>
    </location>
</feature>
<keyword evidence="10" id="KW-1185">Reference proteome</keyword>
<evidence type="ECO:0000256" key="1">
    <source>
        <dbReference type="ARBA" id="ARBA00004141"/>
    </source>
</evidence>
<dbReference type="VEuPathDB" id="AmoebaDB:NAEGRDRAFT_78284"/>
<comment type="subcellular location">
    <subcellularLocation>
        <location evidence="1">Membrane</location>
        <topology evidence="1">Multi-pass membrane protein</topology>
    </subcellularLocation>
</comment>
<gene>
    <name evidence="9" type="ORF">NAEGRDRAFT_78284</name>
</gene>
<feature type="transmembrane region" description="Helical" evidence="8">
    <location>
        <begin position="314"/>
        <end position="345"/>
    </location>
</feature>
<dbReference type="eggNOG" id="KOG1341">
    <property type="taxonomic scope" value="Eukaryota"/>
</dbReference>
<evidence type="ECO:0000313" key="9">
    <source>
        <dbReference type="EMBL" id="EFC49044.1"/>
    </source>
</evidence>
<dbReference type="InterPro" id="IPR051143">
    <property type="entry name" value="TrkH_K-transport"/>
</dbReference>
<reference evidence="9 10" key="1">
    <citation type="journal article" date="2010" name="Cell">
        <title>The genome of Naegleria gruberi illuminates early eukaryotic versatility.</title>
        <authorList>
            <person name="Fritz-Laylin L.K."/>
            <person name="Prochnik S.E."/>
            <person name="Ginger M.L."/>
            <person name="Dacks J.B."/>
            <person name="Carpenter M.L."/>
            <person name="Field M.C."/>
            <person name="Kuo A."/>
            <person name="Paredez A."/>
            <person name="Chapman J."/>
            <person name="Pham J."/>
            <person name="Shu S."/>
            <person name="Neupane R."/>
            <person name="Cipriano M."/>
            <person name="Mancuso J."/>
            <person name="Tu H."/>
            <person name="Salamov A."/>
            <person name="Lindquist E."/>
            <person name="Shapiro H."/>
            <person name="Lucas S."/>
            <person name="Grigoriev I.V."/>
            <person name="Cande W.Z."/>
            <person name="Fulton C."/>
            <person name="Rokhsar D.S."/>
            <person name="Dawson S.C."/>
        </authorList>
    </citation>
    <scope>NUCLEOTIDE SEQUENCE [LARGE SCALE GENOMIC DNA]</scope>
    <source>
        <strain evidence="9 10">NEG-M</strain>
    </source>
</reference>
<dbReference type="AlphaFoldDB" id="D2V2E7"/>
<organism evidence="10">
    <name type="scientific">Naegleria gruberi</name>
    <name type="common">Amoeba</name>
    <dbReference type="NCBI Taxonomy" id="5762"/>
    <lineage>
        <taxon>Eukaryota</taxon>
        <taxon>Discoba</taxon>
        <taxon>Heterolobosea</taxon>
        <taxon>Tetramitia</taxon>
        <taxon>Eutetramitia</taxon>
        <taxon>Vahlkampfiidae</taxon>
        <taxon>Naegleria</taxon>
    </lineage>
</organism>
<evidence type="ECO:0000256" key="2">
    <source>
        <dbReference type="ARBA" id="ARBA00022448"/>
    </source>
</evidence>
<feature type="region of interest" description="Disordered" evidence="7">
    <location>
        <begin position="556"/>
        <end position="588"/>
    </location>
</feature>
<keyword evidence="3 8" id="KW-0812">Transmembrane</keyword>
<feature type="transmembrane region" description="Helical" evidence="8">
    <location>
        <begin position="388"/>
        <end position="416"/>
    </location>
</feature>
<evidence type="ECO:0000256" key="3">
    <source>
        <dbReference type="ARBA" id="ARBA00022692"/>
    </source>
</evidence>
<feature type="transmembrane region" description="Helical" evidence="8">
    <location>
        <begin position="357"/>
        <end position="376"/>
    </location>
</feature>
<dbReference type="Pfam" id="PF02386">
    <property type="entry name" value="TrkH"/>
    <property type="match status" value="1"/>
</dbReference>
<feature type="compositionally biased region" description="Polar residues" evidence="7">
    <location>
        <begin position="567"/>
        <end position="588"/>
    </location>
</feature>
<sequence length="838" mass="95592">MTTTTGNNIEKTSLEPSTTSIELEENTNNNNTDNISIRELAAEQYLSTPTDLHNNIRFEDQFQDSVSYQGSAFSNQPNSMMENVDNESEEEKELNEIEEDMGHEKVDRDDNFGFKIDQFLRVTLGTFYFCKRSKNNLENGGEQATTQKKPKWLYRYYAPIHIAYIIFCGFLFGTLIYVFELNNPKANIPYIDALLMSFANVCLAGFVTQPIVDITVPSQVSLFLAIVSGGPHFTLIPILLIKIFRARKRMFKLREEEAKYQPTMVQLPPTIPQNEAVSFPAQSRIVSFFSALKQKFTSNKQKERFPHSDIEYSALLWLHSITFILVVVINSVGFLILGGVFAGMYNEEKYMHGKSPFWLGLYIAVSAFNNCGSTLLDENLGNFVDDWVICMTVGILIILGNVLFPLVLRYVLVIIYKMSSKRKVVFKYILEKHHHLSPYLFPGIQTTIYGIITILLLVFGIVITLACDWGSPRMADKSVATRILIALFHPISARTGGFNSIDLFTLSFPTLAVYIIMMYTKPQMACSLRENAYKIVDMVRHINDEKKTIKFAHKNERRVKTKPSSPPTISVETPATENNDNLESETSNAKNEDVVFVKLQKRTTREQEAIVELEEEEKRVYGYTLSRNASVTSLHPMLPPPVDESNHASIPRMQKFKKFAKKSGKLLVKYLSDFWFYFATILSTSNMWMIIMVFIISIAENNSMKEDPKSFSIFFILFEVISAYANSGLTVGKDGSSLAYCGFWTTFSKVILCIVLVMGRHRGFYGTLIDLEPTSYDQDFKQHSNFLERRSMLRKYKKEIKKLKRVESRRDYGLLKTETNIETSSTAGGPISGNYFDP</sequence>
<evidence type="ECO:0000256" key="5">
    <source>
        <dbReference type="ARBA" id="ARBA00023065"/>
    </source>
</evidence>
<dbReference type="OrthoDB" id="9999863at2759"/>
<dbReference type="RefSeq" id="XP_002681788.1">
    <property type="nucleotide sequence ID" value="XM_002681742.1"/>
</dbReference>
<accession>D2V2E7</accession>
<dbReference type="PANTHER" id="PTHR31064">
    <property type="entry name" value="POTASSIUM TRANSPORT PROTEIN DDB_G0292412-RELATED"/>
    <property type="match status" value="1"/>
</dbReference>
<feature type="transmembrane region" description="Helical" evidence="8">
    <location>
        <begin position="447"/>
        <end position="467"/>
    </location>
</feature>
<dbReference type="GO" id="GO:0030001">
    <property type="term" value="P:metal ion transport"/>
    <property type="evidence" value="ECO:0007669"/>
    <property type="project" value="UniProtKB-ARBA"/>
</dbReference>
<protein>
    <submittedName>
        <fullName evidence="9">Cation transporter</fullName>
    </submittedName>
</protein>
<dbReference type="EMBL" id="GG738849">
    <property type="protein sequence ID" value="EFC49044.1"/>
    <property type="molecule type" value="Genomic_DNA"/>
</dbReference>
<keyword evidence="2" id="KW-0813">Transport</keyword>
<dbReference type="PANTHER" id="PTHR31064:SF30">
    <property type="entry name" value="HIGH-AFFINITY POTASSIUM TRANSPORT PROTEIN-RELATED"/>
    <property type="match status" value="1"/>
</dbReference>
<dbReference type="InParanoid" id="D2V2E7"/>
<feature type="compositionally biased region" description="Polar residues" evidence="7">
    <location>
        <begin position="1"/>
        <end position="16"/>
    </location>
</feature>
<evidence type="ECO:0000256" key="8">
    <source>
        <dbReference type="SAM" id="Phobius"/>
    </source>
</evidence>
<feature type="transmembrane region" description="Helical" evidence="8">
    <location>
        <begin position="738"/>
        <end position="759"/>
    </location>
</feature>
<keyword evidence="6 8" id="KW-0472">Membrane</keyword>
<feature type="transmembrane region" description="Helical" evidence="8">
    <location>
        <begin position="711"/>
        <end position="731"/>
    </location>
</feature>
<feature type="region of interest" description="Disordered" evidence="7">
    <location>
        <begin position="1"/>
        <end position="32"/>
    </location>
</feature>
<dbReference type="GO" id="GO:0005886">
    <property type="term" value="C:plasma membrane"/>
    <property type="evidence" value="ECO:0007669"/>
    <property type="project" value="TreeGrafter"/>
</dbReference>